<dbReference type="AlphaFoldDB" id="A0A6I4W8U5"/>
<organism evidence="3 4">
    <name type="scientific">Actinomadura rayongensis</name>
    <dbReference type="NCBI Taxonomy" id="1429076"/>
    <lineage>
        <taxon>Bacteria</taxon>
        <taxon>Bacillati</taxon>
        <taxon>Actinomycetota</taxon>
        <taxon>Actinomycetes</taxon>
        <taxon>Streptosporangiales</taxon>
        <taxon>Thermomonosporaceae</taxon>
        <taxon>Actinomadura</taxon>
    </lineage>
</organism>
<feature type="compositionally biased region" description="Basic and acidic residues" evidence="1">
    <location>
        <begin position="74"/>
        <end position="86"/>
    </location>
</feature>
<accession>A0A6I4W8U5</accession>
<proteinExistence type="predicted"/>
<gene>
    <name evidence="3" type="ORF">GQ466_18885</name>
</gene>
<sequence>MGTRMAIILPAALAGAALAAPTIGAALGTAALASPGPDRVCPPPNKVPPAAGTRDTAAAPEPRPVYHPLVLRGGPERPEPRPAYRTRERCPVLLPFTAPGPRFQVGTPNAPSWFAFPARAR</sequence>
<keyword evidence="2" id="KW-0732">Signal</keyword>
<comment type="caution">
    <text evidence="3">The sequence shown here is derived from an EMBL/GenBank/DDBJ whole genome shotgun (WGS) entry which is preliminary data.</text>
</comment>
<feature type="signal peptide" evidence="2">
    <location>
        <begin position="1"/>
        <end position="19"/>
    </location>
</feature>
<evidence type="ECO:0000313" key="4">
    <source>
        <dbReference type="Proteomes" id="UP000431901"/>
    </source>
</evidence>
<reference evidence="3 4" key="1">
    <citation type="submission" date="2019-12" db="EMBL/GenBank/DDBJ databases">
        <title>Nocardia macrotermitis sp. nov. and Nocardia aurantia sp. nov., isolated from the gut of the fungus growing-termite Macrotermes natalensis.</title>
        <authorList>
            <person name="Christine B."/>
            <person name="Rene B."/>
        </authorList>
    </citation>
    <scope>NUCLEOTIDE SEQUENCE [LARGE SCALE GENOMIC DNA]</scope>
    <source>
        <strain evidence="3 4">DSM 102126</strain>
    </source>
</reference>
<dbReference type="Proteomes" id="UP000431901">
    <property type="component" value="Unassembled WGS sequence"/>
</dbReference>
<dbReference type="RefSeq" id="WP_161104277.1">
    <property type="nucleotide sequence ID" value="NZ_JBHLYI010000004.1"/>
</dbReference>
<feature type="chain" id="PRO_5038721659" evidence="2">
    <location>
        <begin position="20"/>
        <end position="121"/>
    </location>
</feature>
<keyword evidence="4" id="KW-1185">Reference proteome</keyword>
<feature type="region of interest" description="Disordered" evidence="1">
    <location>
        <begin position="34"/>
        <end position="86"/>
    </location>
</feature>
<evidence type="ECO:0000256" key="1">
    <source>
        <dbReference type="SAM" id="MobiDB-lite"/>
    </source>
</evidence>
<evidence type="ECO:0000256" key="2">
    <source>
        <dbReference type="SAM" id="SignalP"/>
    </source>
</evidence>
<protein>
    <submittedName>
        <fullName evidence="3">Uncharacterized protein</fullName>
    </submittedName>
</protein>
<evidence type="ECO:0000313" key="3">
    <source>
        <dbReference type="EMBL" id="MXQ66088.1"/>
    </source>
</evidence>
<dbReference type="EMBL" id="WUTW01000003">
    <property type="protein sequence ID" value="MXQ66088.1"/>
    <property type="molecule type" value="Genomic_DNA"/>
</dbReference>
<name>A0A6I4W8U5_9ACTN</name>